<keyword evidence="2" id="KW-1185">Reference proteome</keyword>
<organism evidence="1 2">
    <name type="scientific">Penicillium vulpinum</name>
    <dbReference type="NCBI Taxonomy" id="29845"/>
    <lineage>
        <taxon>Eukaryota</taxon>
        <taxon>Fungi</taxon>
        <taxon>Dikarya</taxon>
        <taxon>Ascomycota</taxon>
        <taxon>Pezizomycotina</taxon>
        <taxon>Eurotiomycetes</taxon>
        <taxon>Eurotiomycetidae</taxon>
        <taxon>Eurotiales</taxon>
        <taxon>Aspergillaceae</taxon>
        <taxon>Penicillium</taxon>
    </lineage>
</organism>
<evidence type="ECO:0000313" key="1">
    <source>
        <dbReference type="EMBL" id="OQE08744.1"/>
    </source>
</evidence>
<name>A0A1V6S4T1_9EURO</name>
<reference evidence="2" key="1">
    <citation type="journal article" date="2017" name="Nat. Microbiol.">
        <title>Global analysis of biosynthetic gene clusters reveals vast potential of secondary metabolite production in Penicillium species.</title>
        <authorList>
            <person name="Nielsen J.C."/>
            <person name="Grijseels S."/>
            <person name="Prigent S."/>
            <person name="Ji B."/>
            <person name="Dainat J."/>
            <person name="Nielsen K.F."/>
            <person name="Frisvad J.C."/>
            <person name="Workman M."/>
            <person name="Nielsen J."/>
        </authorList>
    </citation>
    <scope>NUCLEOTIDE SEQUENCE [LARGE SCALE GENOMIC DNA]</scope>
    <source>
        <strain evidence="2">IBT 29486</strain>
    </source>
</reference>
<evidence type="ECO:0000313" key="2">
    <source>
        <dbReference type="Proteomes" id="UP000191518"/>
    </source>
</evidence>
<sequence length="380" mass="42277">MRTEGRQLDTTIMDLSFVLVRHNPNVQLEFYSCSPNLTGSLQLQYQASHPALTPSIYRCPNLAFDYNHAELLISAWKKVGNIPSSSTLALHRLSSYFALGATEPGFEAYPKNLGSSSILYYQNQTYVSRTTVDRQEAPSGVSLFIRPSSQNAKWTQLPLKATRSAKAISSQLLTRSATKGSFQYVHHICQTEKGTLFIDSVKDTLFMDFSPDNSIFWQSVEVPNSASLGICEGNFSSCLLFDQSNGQSKWKLYIFYVTKDSPGSTESKIKAFYIPLRQDGSLDKNKADFQGWQVIDSYNLASSSTQPGPITARLDEGGKAVWLVYTVGGGQPRCVTASFGENGELPKSGTQWSQREMELGFVPSEKDQYTSIFLPRAYIE</sequence>
<protein>
    <submittedName>
        <fullName evidence="1">Uncharacterized protein</fullName>
    </submittedName>
</protein>
<dbReference type="AlphaFoldDB" id="A0A1V6S4T1"/>
<gene>
    <name evidence="1" type="ORF">PENVUL_c008G10289</name>
</gene>
<proteinExistence type="predicted"/>
<accession>A0A1V6S4T1</accession>
<dbReference type="EMBL" id="MDYP01000008">
    <property type="protein sequence ID" value="OQE08744.1"/>
    <property type="molecule type" value="Genomic_DNA"/>
</dbReference>
<dbReference type="Proteomes" id="UP000191518">
    <property type="component" value="Unassembled WGS sequence"/>
</dbReference>
<comment type="caution">
    <text evidence="1">The sequence shown here is derived from an EMBL/GenBank/DDBJ whole genome shotgun (WGS) entry which is preliminary data.</text>
</comment>